<dbReference type="EMBL" id="AP035884">
    <property type="protein sequence ID" value="BFP55424.1"/>
    <property type="molecule type" value="Genomic_DNA"/>
</dbReference>
<proteinExistence type="predicted"/>
<accession>A0AB33KNQ6</accession>
<protein>
    <submittedName>
        <fullName evidence="1">Uncharacterized protein</fullName>
    </submittedName>
</protein>
<evidence type="ECO:0000313" key="1">
    <source>
        <dbReference type="EMBL" id="BFP55424.1"/>
    </source>
</evidence>
<gene>
    <name evidence="1" type="ORF">SCMC78_52310</name>
</gene>
<dbReference type="AlphaFoldDB" id="A0AB33KNQ6"/>
<reference evidence="1" key="1">
    <citation type="submission" date="2024-07" db="EMBL/GenBank/DDBJ databases">
        <title>Complete genome sequences of cellulolytic bacteria, Kitasatospora sp. CMC57 and Streptomyces sp. CMC78, isolated from Japanese agricultural soil.</title>
        <authorList>
            <person name="Hashimoto T."/>
            <person name="Ito M."/>
            <person name="Iwamoto M."/>
            <person name="Fukahori D."/>
            <person name="Shoda T."/>
            <person name="Sakoda M."/>
            <person name="Morohoshi T."/>
            <person name="Mitsuboshi M."/>
            <person name="Nishizawa T."/>
        </authorList>
    </citation>
    <scope>NUCLEOTIDE SEQUENCE</scope>
    <source>
        <strain evidence="1">CMC78</strain>
    </source>
</reference>
<dbReference type="KEGG" id="stcm:SCMC78_52310"/>
<organism evidence="1">
    <name type="scientific">Streptomyces sp. CMC78</name>
    <dbReference type="NCBI Taxonomy" id="3231512"/>
    <lineage>
        <taxon>Bacteria</taxon>
        <taxon>Bacillati</taxon>
        <taxon>Actinomycetota</taxon>
        <taxon>Actinomycetes</taxon>
        <taxon>Kitasatosporales</taxon>
        <taxon>Streptomycetaceae</taxon>
        <taxon>Streptomyces</taxon>
    </lineage>
</organism>
<dbReference type="RefSeq" id="WP_319598181.1">
    <property type="nucleotide sequence ID" value="NZ_AP035884.1"/>
</dbReference>
<sequence length="135" mass="15397">MDHHHPTDSLPLLELLCSADEIRVPGELTSSGPHEHAPDAVVNTYAVDGGRLLLTLWHGRLHEVIYQTPAESGEDAARRNDRLFAHYGQGEGWNEILDNGFGKTYRDTGQRRYALWSYVMDFTTFGTMEFHQVKW</sequence>
<name>A0AB33KNQ6_9ACTN</name>